<proteinExistence type="inferred from homology"/>
<protein>
    <recommendedName>
        <fullName evidence="3">Sulfur carrier protein FdhD</fullName>
    </recommendedName>
</protein>
<evidence type="ECO:0000256" key="2">
    <source>
        <dbReference type="ARBA" id="ARBA00023150"/>
    </source>
</evidence>
<evidence type="ECO:0000313" key="5">
    <source>
        <dbReference type="Proteomes" id="UP000199608"/>
    </source>
</evidence>
<dbReference type="EMBL" id="FNLL01000011">
    <property type="protein sequence ID" value="SDU52243.1"/>
    <property type="molecule type" value="Genomic_DNA"/>
</dbReference>
<dbReference type="Gene3D" id="3.10.20.10">
    <property type="match status" value="1"/>
</dbReference>
<keyword evidence="2 3" id="KW-0501">Molybdenum cofactor biosynthesis</keyword>
<comment type="caution">
    <text evidence="3">Lacks conserved residue(s) required for the propagation of feature annotation.</text>
</comment>
<dbReference type="PANTHER" id="PTHR30592">
    <property type="entry name" value="FORMATE DEHYDROGENASE"/>
    <property type="match status" value="1"/>
</dbReference>
<evidence type="ECO:0000256" key="3">
    <source>
        <dbReference type="HAMAP-Rule" id="MF_00187"/>
    </source>
</evidence>
<evidence type="ECO:0000256" key="1">
    <source>
        <dbReference type="ARBA" id="ARBA00022490"/>
    </source>
</evidence>
<dbReference type="Pfam" id="PF02634">
    <property type="entry name" value="FdhD-NarQ"/>
    <property type="match status" value="1"/>
</dbReference>
<dbReference type="PIRSF" id="PIRSF015626">
    <property type="entry name" value="FdhD"/>
    <property type="match status" value="1"/>
</dbReference>
<dbReference type="NCBIfam" id="TIGR00129">
    <property type="entry name" value="fdhD_narQ"/>
    <property type="match status" value="1"/>
</dbReference>
<keyword evidence="5" id="KW-1185">Reference proteome</keyword>
<feature type="active site" description="Cysteine persulfide intermediate" evidence="3">
    <location>
        <position position="114"/>
    </location>
</feature>
<sequence>MSAGKNTTFYQALHCNKKGVCQIDSIELIGEEPLMIRVEDKPYSVVMRTPGEEVFHAAGICLGEGIVDSPDDFKTIGHDINLDPNIVDIWLTPERKKKIPDLLKRKSYISQTSCGICGKQLIKDLHQVLIPAEDGFKVDIEGIFNCVKMLSKKQNYYPRTRGSHAALLFDDQLEILTFAEDVGRHNALDKAIGKAFMDRTLSKASLLVLSSRISYELVQKAARAHLPMIISKSRPTALAVQMGQSLNMTLACAFEGSKLLVLCGEDRIIKK</sequence>
<reference evidence="5" key="1">
    <citation type="submission" date="2016-10" db="EMBL/GenBank/DDBJ databases">
        <authorList>
            <person name="Varghese N."/>
            <person name="Submissions S."/>
        </authorList>
    </citation>
    <scope>NUCLEOTIDE SEQUENCE [LARGE SCALE GENOMIC DNA]</scope>
    <source>
        <strain evidence="5">DSM 3384</strain>
    </source>
</reference>
<dbReference type="InterPro" id="IPR003786">
    <property type="entry name" value="FdhD"/>
</dbReference>
<dbReference type="Proteomes" id="UP000199608">
    <property type="component" value="Unassembled WGS sequence"/>
</dbReference>
<name>A0A1H2J701_9BACT</name>
<dbReference type="GO" id="GO:0097163">
    <property type="term" value="F:sulfur carrier activity"/>
    <property type="evidence" value="ECO:0007669"/>
    <property type="project" value="UniProtKB-UniRule"/>
</dbReference>
<dbReference type="RefSeq" id="WP_014955897.1">
    <property type="nucleotide sequence ID" value="NZ_FNLL01000011.1"/>
</dbReference>
<dbReference type="Gene3D" id="3.40.140.10">
    <property type="entry name" value="Cytidine Deaminase, domain 2"/>
    <property type="match status" value="1"/>
</dbReference>
<comment type="subcellular location">
    <subcellularLocation>
        <location evidence="3">Cytoplasm</location>
    </subcellularLocation>
</comment>
<dbReference type="SUPFAM" id="SSF53927">
    <property type="entry name" value="Cytidine deaminase-like"/>
    <property type="match status" value="1"/>
</dbReference>
<gene>
    <name evidence="3" type="primary">fdhD</name>
    <name evidence="4" type="ORF">SAMN04487931_1112</name>
</gene>
<dbReference type="GO" id="GO:0005737">
    <property type="term" value="C:cytoplasm"/>
    <property type="evidence" value="ECO:0007669"/>
    <property type="project" value="UniProtKB-SubCell"/>
</dbReference>
<keyword evidence="1 3" id="KW-0963">Cytoplasm</keyword>
<dbReference type="GO" id="GO:0016783">
    <property type="term" value="F:sulfurtransferase activity"/>
    <property type="evidence" value="ECO:0007669"/>
    <property type="project" value="InterPro"/>
</dbReference>
<organism evidence="4 5">
    <name type="scientific">Desulfobacula phenolica</name>
    <dbReference type="NCBI Taxonomy" id="90732"/>
    <lineage>
        <taxon>Bacteria</taxon>
        <taxon>Pseudomonadati</taxon>
        <taxon>Thermodesulfobacteriota</taxon>
        <taxon>Desulfobacteria</taxon>
        <taxon>Desulfobacterales</taxon>
        <taxon>Desulfobacteraceae</taxon>
        <taxon>Desulfobacula</taxon>
    </lineage>
</organism>
<accession>A0A1H2J701</accession>
<dbReference type="InterPro" id="IPR016193">
    <property type="entry name" value="Cytidine_deaminase-like"/>
</dbReference>
<dbReference type="PANTHER" id="PTHR30592:SF1">
    <property type="entry name" value="SULFUR CARRIER PROTEIN FDHD"/>
    <property type="match status" value="1"/>
</dbReference>
<dbReference type="HAMAP" id="MF_00187">
    <property type="entry name" value="FdhD"/>
    <property type="match status" value="1"/>
</dbReference>
<evidence type="ECO:0000313" key="4">
    <source>
        <dbReference type="EMBL" id="SDU52243.1"/>
    </source>
</evidence>
<comment type="function">
    <text evidence="3">Required for formate dehydrogenase (FDH) activity. Acts as a sulfur carrier protein that transfers sulfur from IscS to the molybdenum cofactor prior to its insertion into FDH.</text>
</comment>
<dbReference type="AlphaFoldDB" id="A0A1H2J701"/>
<dbReference type="GO" id="GO:0006777">
    <property type="term" value="P:Mo-molybdopterin cofactor biosynthetic process"/>
    <property type="evidence" value="ECO:0007669"/>
    <property type="project" value="UniProtKB-UniRule"/>
</dbReference>
<comment type="similarity">
    <text evidence="3">Belongs to the FdhD family.</text>
</comment>